<feature type="transmembrane region" description="Helical" evidence="1">
    <location>
        <begin position="108"/>
        <end position="128"/>
    </location>
</feature>
<keyword evidence="2" id="KW-0808">Transferase</keyword>
<proteinExistence type="predicted"/>
<keyword evidence="2" id="KW-0418">Kinase</keyword>
<dbReference type="EMBL" id="JAAGMN010005439">
    <property type="protein sequence ID" value="NEE15174.1"/>
    <property type="molecule type" value="Genomic_DNA"/>
</dbReference>
<dbReference type="AlphaFoldDB" id="A0A6G3XBX6"/>
<feature type="transmembrane region" description="Helical" evidence="1">
    <location>
        <begin position="42"/>
        <end position="61"/>
    </location>
</feature>
<gene>
    <name evidence="2" type="ORF">G3M58_53030</name>
</gene>
<feature type="transmembrane region" description="Helical" evidence="1">
    <location>
        <begin position="73"/>
        <end position="96"/>
    </location>
</feature>
<keyword evidence="1" id="KW-1133">Transmembrane helix</keyword>
<accession>A0A6G3XBX6</accession>
<name>A0A6G3XBX6_9ACTN</name>
<sequence>MNARSHTHVTAALRLCLHALLTGLLGLVVVRAVSEDAQRAPAVVVVAGLMAALYAAGPLAASVQPGSRAGAGWLAGLGALWAALLVLSPDALWVAFPLYFLQLHILPMRWALPAVVVTAGAAITSFVVHEREIE</sequence>
<evidence type="ECO:0000256" key="1">
    <source>
        <dbReference type="SAM" id="Phobius"/>
    </source>
</evidence>
<comment type="caution">
    <text evidence="2">The sequence shown here is derived from an EMBL/GenBank/DDBJ whole genome shotgun (WGS) entry which is preliminary data.</text>
</comment>
<reference evidence="2" key="1">
    <citation type="submission" date="2020-01" db="EMBL/GenBank/DDBJ databases">
        <title>Insect and environment-associated Actinomycetes.</title>
        <authorList>
            <person name="Currrie C."/>
            <person name="Chevrette M."/>
            <person name="Carlson C."/>
            <person name="Stubbendieck R."/>
            <person name="Wendt-Pienkowski E."/>
        </authorList>
    </citation>
    <scope>NUCLEOTIDE SEQUENCE</scope>
    <source>
        <strain evidence="2">SID7499</strain>
    </source>
</reference>
<protein>
    <submittedName>
        <fullName evidence="2">Sensor histidine kinase</fullName>
    </submittedName>
</protein>
<feature type="non-terminal residue" evidence="2">
    <location>
        <position position="134"/>
    </location>
</feature>
<organism evidence="2">
    <name type="scientific">Streptomyces sp. SID7499</name>
    <dbReference type="NCBI Taxonomy" id="2706086"/>
    <lineage>
        <taxon>Bacteria</taxon>
        <taxon>Bacillati</taxon>
        <taxon>Actinomycetota</taxon>
        <taxon>Actinomycetes</taxon>
        <taxon>Kitasatosporales</taxon>
        <taxon>Streptomycetaceae</taxon>
        <taxon>Streptomyces</taxon>
    </lineage>
</organism>
<dbReference type="GO" id="GO:0016301">
    <property type="term" value="F:kinase activity"/>
    <property type="evidence" value="ECO:0007669"/>
    <property type="project" value="UniProtKB-KW"/>
</dbReference>
<keyword evidence="1" id="KW-0812">Transmembrane</keyword>
<keyword evidence="1" id="KW-0472">Membrane</keyword>
<evidence type="ECO:0000313" key="2">
    <source>
        <dbReference type="EMBL" id="NEE15174.1"/>
    </source>
</evidence>